<name>A0A6G7ZLE4_9SPHN</name>
<dbReference type="EMBL" id="CP049871">
    <property type="protein sequence ID" value="QIL01745.1"/>
    <property type="molecule type" value="Genomic_DNA"/>
</dbReference>
<evidence type="ECO:0000313" key="2">
    <source>
        <dbReference type="Proteomes" id="UP000502502"/>
    </source>
</evidence>
<dbReference type="KEGG" id="ssin:G7078_02370"/>
<keyword evidence="2" id="KW-1185">Reference proteome</keyword>
<protein>
    <recommendedName>
        <fullName evidence="3">Polyhydroxyalkanoic acid system protein</fullName>
    </recommendedName>
</protein>
<dbReference type="AlphaFoldDB" id="A0A6G7ZLE4"/>
<reference evidence="1 2" key="1">
    <citation type="submission" date="2020-03" db="EMBL/GenBank/DDBJ databases">
        <title>Sphingomonas sp. nov., isolated from fish.</title>
        <authorList>
            <person name="Hyun D.-W."/>
            <person name="Bae J.-W."/>
        </authorList>
    </citation>
    <scope>NUCLEOTIDE SEQUENCE [LARGE SCALE GENOMIC DNA]</scope>
    <source>
        <strain evidence="1 2">HDW15C</strain>
    </source>
</reference>
<evidence type="ECO:0008006" key="3">
    <source>
        <dbReference type="Google" id="ProtNLM"/>
    </source>
</evidence>
<accession>A0A6G7ZLE4</accession>
<dbReference type="InterPro" id="IPR013433">
    <property type="entry name" value="PHA_gran_rgn"/>
</dbReference>
<dbReference type="Proteomes" id="UP000502502">
    <property type="component" value="Chromosome"/>
</dbReference>
<proteinExistence type="predicted"/>
<sequence length="106" mass="11285">MSQPIEVDLPHSLGKDEARRRIGANIHKLESHIPGGANVESAWAGDKLNLSITAMGQAVRAELTILEAKVHVRMDLPGMLGLFAAPIAAALKAKGGDLLLDDKSKR</sequence>
<organism evidence="1 2">
    <name type="scientific">Sphingomonas sinipercae</name>
    <dbReference type="NCBI Taxonomy" id="2714944"/>
    <lineage>
        <taxon>Bacteria</taxon>
        <taxon>Pseudomonadati</taxon>
        <taxon>Pseudomonadota</taxon>
        <taxon>Alphaproteobacteria</taxon>
        <taxon>Sphingomonadales</taxon>
        <taxon>Sphingomonadaceae</taxon>
        <taxon>Sphingomonas</taxon>
    </lineage>
</organism>
<gene>
    <name evidence="1" type="ORF">G7078_02370</name>
</gene>
<evidence type="ECO:0000313" key="1">
    <source>
        <dbReference type="EMBL" id="QIL01745.1"/>
    </source>
</evidence>
<dbReference type="Pfam" id="PF09650">
    <property type="entry name" value="PHA_gran_rgn"/>
    <property type="match status" value="1"/>
</dbReference>
<dbReference type="RefSeq" id="WP_166092610.1">
    <property type="nucleotide sequence ID" value="NZ_CP049871.1"/>
</dbReference>